<name>A0A1I7WPU4_HETBA</name>
<dbReference type="Proteomes" id="UP000095283">
    <property type="component" value="Unplaced"/>
</dbReference>
<organism evidence="2 3">
    <name type="scientific">Heterorhabditis bacteriophora</name>
    <name type="common">Entomopathogenic nematode worm</name>
    <dbReference type="NCBI Taxonomy" id="37862"/>
    <lineage>
        <taxon>Eukaryota</taxon>
        <taxon>Metazoa</taxon>
        <taxon>Ecdysozoa</taxon>
        <taxon>Nematoda</taxon>
        <taxon>Chromadorea</taxon>
        <taxon>Rhabditida</taxon>
        <taxon>Rhabditina</taxon>
        <taxon>Rhabditomorpha</taxon>
        <taxon>Strongyloidea</taxon>
        <taxon>Heterorhabditidae</taxon>
        <taxon>Heterorhabditis</taxon>
    </lineage>
</organism>
<accession>A0A1I7WPU4</accession>
<reference evidence="3" key="1">
    <citation type="submission" date="2016-11" db="UniProtKB">
        <authorList>
            <consortium name="WormBaseParasite"/>
        </authorList>
    </citation>
    <scope>IDENTIFICATION</scope>
</reference>
<dbReference type="WBParaSite" id="Hba_07099">
    <property type="protein sequence ID" value="Hba_07099"/>
    <property type="gene ID" value="Hba_07099"/>
</dbReference>
<feature type="region of interest" description="Disordered" evidence="1">
    <location>
        <begin position="175"/>
        <end position="223"/>
    </location>
</feature>
<evidence type="ECO:0000313" key="3">
    <source>
        <dbReference type="WBParaSite" id="Hba_07099"/>
    </source>
</evidence>
<proteinExistence type="predicted"/>
<evidence type="ECO:0000313" key="2">
    <source>
        <dbReference type="Proteomes" id="UP000095283"/>
    </source>
</evidence>
<dbReference type="AlphaFoldDB" id="A0A1I7WPU4"/>
<sequence length="292" mass="32182">MRESVITWKRFVLTYRTVVTVAIPPWLPMEVLQMHRISQGVFPILQEGHSERFHNTLLVNSGILKLPLLEYLLHHLLLLHLVLHLQAQITLLRLPRRKITPETDSGDYVMTEVPDLRSVQDAIAETQAQTTSELLVYIYIEDLVFTMLRNSVVMADGDGYTMMEVGPSIGTVVSAPASPHGGSTRIASPCTRPDRSASSPVKDNGDMALVPPTGLPKRSSVPTLKSHEARDDSGLNYACLQVQCGELKTASMMGESLLPVGSGRTRSKSGILYSRQNESSKVPLDYAAIKPL</sequence>
<keyword evidence="2" id="KW-1185">Reference proteome</keyword>
<protein>
    <submittedName>
        <fullName evidence="3">Uncharacterized protein</fullName>
    </submittedName>
</protein>
<evidence type="ECO:0000256" key="1">
    <source>
        <dbReference type="SAM" id="MobiDB-lite"/>
    </source>
</evidence>